<dbReference type="SMART" id="SM00409">
    <property type="entry name" value="IG"/>
    <property type="match status" value="5"/>
</dbReference>
<dbReference type="OMA" id="HERNICE"/>
<dbReference type="SMART" id="SM00408">
    <property type="entry name" value="IGc2"/>
    <property type="match status" value="5"/>
</dbReference>
<feature type="signal peptide" evidence="13">
    <location>
        <begin position="1"/>
        <end position="15"/>
    </location>
</feature>
<dbReference type="Proteomes" id="UP000821853">
    <property type="component" value="Chromosome 4"/>
</dbReference>
<dbReference type="GO" id="GO:0098632">
    <property type="term" value="F:cell-cell adhesion mediator activity"/>
    <property type="evidence" value="ECO:0007669"/>
    <property type="project" value="TreeGrafter"/>
</dbReference>
<keyword evidence="6" id="KW-0677">Repeat</keyword>
<dbReference type="InterPro" id="IPR003599">
    <property type="entry name" value="Ig_sub"/>
</dbReference>
<dbReference type="InterPro" id="IPR007110">
    <property type="entry name" value="Ig-like_dom"/>
</dbReference>
<protein>
    <recommendedName>
        <fullName evidence="14">Ig-like domain-containing protein</fullName>
    </recommendedName>
</protein>
<evidence type="ECO:0000256" key="9">
    <source>
        <dbReference type="ARBA" id="ARBA00023136"/>
    </source>
</evidence>
<dbReference type="GO" id="GO:0030424">
    <property type="term" value="C:axon"/>
    <property type="evidence" value="ECO:0007669"/>
    <property type="project" value="TreeGrafter"/>
</dbReference>
<dbReference type="InterPro" id="IPR036179">
    <property type="entry name" value="Ig-like_dom_sf"/>
</dbReference>
<dbReference type="SUPFAM" id="SSF48726">
    <property type="entry name" value="Immunoglobulin"/>
    <property type="match status" value="6"/>
</dbReference>
<evidence type="ECO:0000256" key="3">
    <source>
        <dbReference type="ARBA" id="ARBA00022475"/>
    </source>
</evidence>
<dbReference type="FunFam" id="2.60.40.10:FF:000017">
    <property type="entry name" value="Down syndrome cell adhesion molecule b"/>
    <property type="match status" value="1"/>
</dbReference>
<name>A0A9J6GFL3_HAELO</name>
<evidence type="ECO:0000256" key="2">
    <source>
        <dbReference type="ARBA" id="ARBA00004236"/>
    </source>
</evidence>
<feature type="chain" id="PRO_5039922634" description="Ig-like domain-containing protein" evidence="13">
    <location>
        <begin position="16"/>
        <end position="611"/>
    </location>
</feature>
<feature type="domain" description="Ig-like" evidence="14">
    <location>
        <begin position="166"/>
        <end position="253"/>
    </location>
</feature>
<keyword evidence="8" id="KW-1133">Transmembrane helix</keyword>
<keyword evidence="9" id="KW-0472">Membrane</keyword>
<dbReference type="PROSITE" id="PS50835">
    <property type="entry name" value="IG_LIKE"/>
    <property type="match status" value="6"/>
</dbReference>
<dbReference type="InterPro" id="IPR013098">
    <property type="entry name" value="Ig_I-set"/>
</dbReference>
<dbReference type="InterPro" id="IPR013783">
    <property type="entry name" value="Ig-like_fold"/>
</dbReference>
<accession>A0A9J6GFL3</accession>
<dbReference type="VEuPathDB" id="VectorBase:HLOH_054211"/>
<evidence type="ECO:0000256" key="13">
    <source>
        <dbReference type="SAM" id="SignalP"/>
    </source>
</evidence>
<keyword evidence="4" id="KW-0812">Transmembrane</keyword>
<evidence type="ECO:0000259" key="14">
    <source>
        <dbReference type="PROSITE" id="PS50835"/>
    </source>
</evidence>
<keyword evidence="12" id="KW-0393">Immunoglobulin domain</keyword>
<evidence type="ECO:0000313" key="15">
    <source>
        <dbReference type="EMBL" id="KAH9373256.1"/>
    </source>
</evidence>
<evidence type="ECO:0000256" key="10">
    <source>
        <dbReference type="ARBA" id="ARBA00023157"/>
    </source>
</evidence>
<keyword evidence="16" id="KW-1185">Reference proteome</keyword>
<dbReference type="FunFam" id="2.60.40.10:FF:000005">
    <property type="entry name" value="Neuronal cell adhesion molecule"/>
    <property type="match status" value="1"/>
</dbReference>
<dbReference type="GO" id="GO:0005886">
    <property type="term" value="C:plasma membrane"/>
    <property type="evidence" value="ECO:0007669"/>
    <property type="project" value="UniProtKB-SubCell"/>
</dbReference>
<evidence type="ECO:0000256" key="8">
    <source>
        <dbReference type="ARBA" id="ARBA00022989"/>
    </source>
</evidence>
<feature type="domain" description="Ig-like" evidence="14">
    <location>
        <begin position="472"/>
        <end position="564"/>
    </location>
</feature>
<comment type="subcellular location">
    <subcellularLocation>
        <location evidence="2">Cell membrane</location>
    </subcellularLocation>
    <subcellularLocation>
        <location evidence="1">Membrane</location>
        <topology evidence="1">Single-pass membrane protein</topology>
    </subcellularLocation>
</comment>
<feature type="domain" description="Ig-like" evidence="14">
    <location>
        <begin position="396"/>
        <end position="464"/>
    </location>
</feature>
<keyword evidence="3" id="KW-1003">Cell membrane</keyword>
<feature type="domain" description="Ig-like" evidence="14">
    <location>
        <begin position="75"/>
        <end position="161"/>
    </location>
</feature>
<evidence type="ECO:0000256" key="11">
    <source>
        <dbReference type="ARBA" id="ARBA00023180"/>
    </source>
</evidence>
<gene>
    <name evidence="15" type="ORF">HPB48_005001</name>
</gene>
<dbReference type="EMBL" id="JABSTR010000006">
    <property type="protein sequence ID" value="KAH9373256.1"/>
    <property type="molecule type" value="Genomic_DNA"/>
</dbReference>
<dbReference type="AlphaFoldDB" id="A0A9J6GFL3"/>
<dbReference type="OrthoDB" id="152385at2759"/>
<evidence type="ECO:0000256" key="6">
    <source>
        <dbReference type="ARBA" id="ARBA00022737"/>
    </source>
</evidence>
<reference evidence="15 16" key="1">
    <citation type="journal article" date="2020" name="Cell">
        <title>Large-Scale Comparative Analyses of Tick Genomes Elucidate Their Genetic Diversity and Vector Capacities.</title>
        <authorList>
            <consortium name="Tick Genome and Microbiome Consortium (TIGMIC)"/>
            <person name="Jia N."/>
            <person name="Wang J."/>
            <person name="Shi W."/>
            <person name="Du L."/>
            <person name="Sun Y."/>
            <person name="Zhan W."/>
            <person name="Jiang J.F."/>
            <person name="Wang Q."/>
            <person name="Zhang B."/>
            <person name="Ji P."/>
            <person name="Bell-Sakyi L."/>
            <person name="Cui X.M."/>
            <person name="Yuan T.T."/>
            <person name="Jiang B.G."/>
            <person name="Yang W.F."/>
            <person name="Lam T.T."/>
            <person name="Chang Q.C."/>
            <person name="Ding S.J."/>
            <person name="Wang X.J."/>
            <person name="Zhu J.G."/>
            <person name="Ruan X.D."/>
            <person name="Zhao L."/>
            <person name="Wei J.T."/>
            <person name="Ye R.Z."/>
            <person name="Que T.C."/>
            <person name="Du C.H."/>
            <person name="Zhou Y.H."/>
            <person name="Cheng J.X."/>
            <person name="Dai P.F."/>
            <person name="Guo W.B."/>
            <person name="Han X.H."/>
            <person name="Huang E.J."/>
            <person name="Li L.F."/>
            <person name="Wei W."/>
            <person name="Gao Y.C."/>
            <person name="Liu J.Z."/>
            <person name="Shao H.Z."/>
            <person name="Wang X."/>
            <person name="Wang C.C."/>
            <person name="Yang T.C."/>
            <person name="Huo Q.B."/>
            <person name="Li W."/>
            <person name="Chen H.Y."/>
            <person name="Chen S.E."/>
            <person name="Zhou L.G."/>
            <person name="Ni X.B."/>
            <person name="Tian J.H."/>
            <person name="Sheng Y."/>
            <person name="Liu T."/>
            <person name="Pan Y.S."/>
            <person name="Xia L.Y."/>
            <person name="Li J."/>
            <person name="Zhao F."/>
            <person name="Cao W.C."/>
        </authorList>
    </citation>
    <scope>NUCLEOTIDE SEQUENCE [LARGE SCALE GENOMIC DNA]</scope>
    <source>
        <strain evidence="15">HaeL-2018</strain>
    </source>
</reference>
<dbReference type="CDD" id="cd00096">
    <property type="entry name" value="Ig"/>
    <property type="match status" value="1"/>
</dbReference>
<evidence type="ECO:0000256" key="1">
    <source>
        <dbReference type="ARBA" id="ARBA00004167"/>
    </source>
</evidence>
<feature type="domain" description="Ig-like" evidence="14">
    <location>
        <begin position="285"/>
        <end position="377"/>
    </location>
</feature>
<dbReference type="GO" id="GO:0070593">
    <property type="term" value="P:dendrite self-avoidance"/>
    <property type="evidence" value="ECO:0007669"/>
    <property type="project" value="TreeGrafter"/>
</dbReference>
<comment type="caution">
    <text evidence="15">The sequence shown here is derived from an EMBL/GenBank/DDBJ whole genome shotgun (WGS) entry which is preliminary data.</text>
</comment>
<feature type="domain" description="Ig-like" evidence="14">
    <location>
        <begin position="569"/>
        <end position="611"/>
    </location>
</feature>
<evidence type="ECO:0000313" key="16">
    <source>
        <dbReference type="Proteomes" id="UP000821853"/>
    </source>
</evidence>
<keyword evidence="5 13" id="KW-0732">Signal</keyword>
<organism evidence="15 16">
    <name type="scientific">Haemaphysalis longicornis</name>
    <name type="common">Bush tick</name>
    <dbReference type="NCBI Taxonomy" id="44386"/>
    <lineage>
        <taxon>Eukaryota</taxon>
        <taxon>Metazoa</taxon>
        <taxon>Ecdysozoa</taxon>
        <taxon>Arthropoda</taxon>
        <taxon>Chelicerata</taxon>
        <taxon>Arachnida</taxon>
        <taxon>Acari</taxon>
        <taxon>Parasitiformes</taxon>
        <taxon>Ixodida</taxon>
        <taxon>Ixodoidea</taxon>
        <taxon>Ixodidae</taxon>
        <taxon>Haemaphysalinae</taxon>
        <taxon>Haemaphysalis</taxon>
    </lineage>
</organism>
<evidence type="ECO:0000256" key="5">
    <source>
        <dbReference type="ARBA" id="ARBA00022729"/>
    </source>
</evidence>
<dbReference type="GO" id="GO:0007156">
    <property type="term" value="P:homophilic cell adhesion via plasma membrane adhesion molecules"/>
    <property type="evidence" value="ECO:0007669"/>
    <property type="project" value="TreeGrafter"/>
</dbReference>
<evidence type="ECO:0000256" key="7">
    <source>
        <dbReference type="ARBA" id="ARBA00022889"/>
    </source>
</evidence>
<dbReference type="PANTHER" id="PTHR10075">
    <property type="entry name" value="BASIGIN RELATED"/>
    <property type="match status" value="1"/>
</dbReference>
<dbReference type="GO" id="GO:0007411">
    <property type="term" value="P:axon guidance"/>
    <property type="evidence" value="ECO:0007669"/>
    <property type="project" value="TreeGrafter"/>
</dbReference>
<sequence length="611" mass="66567">MKCTLVSCFLCICCASTEERYSVLETGELVIHRTNMADSERTYRCRVRNTVSGSTALSTNAGRAIVVDVGDTVAPRFALFRKIVRAAVGRSVDLPCVVAAFPPANVTALGWTFQLAISLATSKGKVNGILTFEEVKIENEGVYICIASNDVAEVRAEANLIITEPPGVALTPNYQVVEPGMPATLNCTSSSSKAEPSTISWLKNGKPLSTDARVQLDGTRLTIKPVKKADAGMYQCLAGDEALGVVQSSAEISVAGNYRTLSPPVCTLQLRQDGVSLLRGKAMPPTLTQTFYQKNLRLGDSFSLQCQCKGRPLPSFTWERNREPLHGDHRARVTSIHVGNQVISVLNVSRATSDDSGLYGCTAANEEGSASHWARVNVHGKLFVHRPHVNVSAVPGQDVTLQCLYGGYPVDTVSWHKGDTLLPRSGRQNVDNDGNLRIRNFQGSVDAGEYTCIVKAHTQEVRVTTQLILIVPPVIDDHFFPETITVDEGSRSRLLCSVSKGDGPLRFQWFKDGRPLTSVPDGSVQYSDDSAMIKFRKMRFRDRGQYTCFATNDAAADNRTTDVIVNVSPRVKVTPQNKTVTAGSRVVFDCSAEGFPTPLISWQKMGLTDCR</sequence>
<proteinExistence type="predicted"/>
<dbReference type="Gene3D" id="2.60.40.10">
    <property type="entry name" value="Immunoglobulins"/>
    <property type="match status" value="7"/>
</dbReference>
<dbReference type="Pfam" id="PF13927">
    <property type="entry name" value="Ig_3"/>
    <property type="match status" value="3"/>
</dbReference>
<dbReference type="InterPro" id="IPR003598">
    <property type="entry name" value="Ig_sub2"/>
</dbReference>
<evidence type="ECO:0000256" key="12">
    <source>
        <dbReference type="ARBA" id="ARBA00023319"/>
    </source>
</evidence>
<evidence type="ECO:0000256" key="4">
    <source>
        <dbReference type="ARBA" id="ARBA00022692"/>
    </source>
</evidence>
<dbReference type="PANTHER" id="PTHR10075:SF103">
    <property type="entry name" value="ROUNDABOUT HOMOLOG 4"/>
    <property type="match status" value="1"/>
</dbReference>
<keyword evidence="10" id="KW-1015">Disulfide bond</keyword>
<keyword evidence="7" id="KW-0130">Cell adhesion</keyword>
<dbReference type="Pfam" id="PF07679">
    <property type="entry name" value="I-set"/>
    <property type="match status" value="3"/>
</dbReference>
<keyword evidence="11" id="KW-0325">Glycoprotein</keyword>
<dbReference type="FunFam" id="2.60.40.10:FF:000333">
    <property type="entry name" value="Down syndrome cell adhesion molecule"/>
    <property type="match status" value="1"/>
</dbReference>